<dbReference type="AlphaFoldDB" id="A0A0C9M4K0"/>
<evidence type="ECO:0000259" key="1">
    <source>
        <dbReference type="SMART" id="SM00955"/>
    </source>
</evidence>
<feature type="domain" description="RNB" evidence="1">
    <location>
        <begin position="418"/>
        <end position="788"/>
    </location>
</feature>
<dbReference type="OrthoDB" id="2285229at2759"/>
<dbReference type="PANTHER" id="PTHR23355:SF65">
    <property type="entry name" value="EXORIBONUCLEASE CYT-4, PUTATIVE (AFU_ORTHOLOGUE AFUA_7G01550)-RELATED"/>
    <property type="match status" value="1"/>
</dbReference>
<dbReference type="GO" id="GO:0000175">
    <property type="term" value="F:3'-5'-RNA exonuclease activity"/>
    <property type="evidence" value="ECO:0007669"/>
    <property type="project" value="TreeGrafter"/>
</dbReference>
<accession>A0A0C9M4K0</accession>
<dbReference type="InterPro" id="IPR012340">
    <property type="entry name" value="NA-bd_OB-fold"/>
</dbReference>
<dbReference type="SMART" id="SM00955">
    <property type="entry name" value="RNB"/>
    <property type="match status" value="1"/>
</dbReference>
<protein>
    <submittedName>
        <fullName evidence="2">RNB-domain-containing protein</fullName>
    </submittedName>
</protein>
<dbReference type="InterPro" id="IPR050180">
    <property type="entry name" value="RNR_Ribonuclease"/>
</dbReference>
<organism evidence="2">
    <name type="scientific">Mucor ambiguus</name>
    <dbReference type="NCBI Taxonomy" id="91626"/>
    <lineage>
        <taxon>Eukaryota</taxon>
        <taxon>Fungi</taxon>
        <taxon>Fungi incertae sedis</taxon>
        <taxon>Mucoromycota</taxon>
        <taxon>Mucoromycotina</taxon>
        <taxon>Mucoromycetes</taxon>
        <taxon>Mucorales</taxon>
        <taxon>Mucorineae</taxon>
        <taxon>Mucoraceae</taxon>
        <taxon>Mucor</taxon>
    </lineage>
</organism>
<dbReference type="Pfam" id="PF00773">
    <property type="entry name" value="RNB"/>
    <property type="match status" value="1"/>
</dbReference>
<dbReference type="GO" id="GO:0000932">
    <property type="term" value="C:P-body"/>
    <property type="evidence" value="ECO:0007669"/>
    <property type="project" value="TreeGrafter"/>
</dbReference>
<evidence type="ECO:0000313" key="2">
    <source>
        <dbReference type="EMBL" id="GAN04201.1"/>
    </source>
</evidence>
<dbReference type="EMBL" id="DF836346">
    <property type="protein sequence ID" value="GAN04201.1"/>
    <property type="molecule type" value="Genomic_DNA"/>
</dbReference>
<proteinExistence type="predicted"/>
<dbReference type="GO" id="GO:0006402">
    <property type="term" value="P:mRNA catabolic process"/>
    <property type="evidence" value="ECO:0007669"/>
    <property type="project" value="TreeGrafter"/>
</dbReference>
<dbReference type="SUPFAM" id="SSF50249">
    <property type="entry name" value="Nucleic acid-binding proteins"/>
    <property type="match status" value="1"/>
</dbReference>
<dbReference type="STRING" id="91626.A0A0C9M4K0"/>
<dbReference type="PANTHER" id="PTHR23355">
    <property type="entry name" value="RIBONUCLEASE"/>
    <property type="match status" value="1"/>
</dbReference>
<reference evidence="2" key="1">
    <citation type="submission" date="2014-09" db="EMBL/GenBank/DDBJ databases">
        <title>Draft genome sequence of an oleaginous Mucoromycotina fungus Mucor ambiguus NBRC6742.</title>
        <authorList>
            <person name="Takeda I."/>
            <person name="Yamane N."/>
            <person name="Morita T."/>
            <person name="Tamano K."/>
            <person name="Machida M."/>
            <person name="Baker S."/>
            <person name="Koike H."/>
        </authorList>
    </citation>
    <scope>NUCLEOTIDE SEQUENCE</scope>
    <source>
        <strain evidence="2">NBRC 6742</strain>
    </source>
</reference>
<dbReference type="InterPro" id="IPR001900">
    <property type="entry name" value="RNase_II/R"/>
</dbReference>
<gene>
    <name evidence="2" type="ORF">MAM1_0057d03661</name>
</gene>
<dbReference type="Proteomes" id="UP000053815">
    <property type="component" value="Unassembled WGS sequence"/>
</dbReference>
<keyword evidence="3" id="KW-1185">Reference proteome</keyword>
<name>A0A0C9M4K0_9FUNG</name>
<dbReference type="GO" id="GO:0003723">
    <property type="term" value="F:RNA binding"/>
    <property type="evidence" value="ECO:0007669"/>
    <property type="project" value="InterPro"/>
</dbReference>
<evidence type="ECO:0000313" key="3">
    <source>
        <dbReference type="Proteomes" id="UP000053815"/>
    </source>
</evidence>
<sequence>MLRLLAQQSTRQITRCKALPSIAIRYKHIPSIPKTPANQISNQGKSNGFNPTVVLNVEQRLVELPKINLGDYVEAFRNGQFSGMVVGQKGTSGGLQQLTLLLRNGKTTIVRSDSVAYCLKGFANSQQVSQSVIETTNWKDVDADGLLQNIPSAYSRAIQHYQRTLTMSKGASHQGLTQLYKLFSKADTQTEASLDQLASAAFKSSDKPTELQRHVTFLHLVSDNIHFIPSRDVLGSNNWMIRSETECDRLTRMIDSIRSRDPSYTGFLSRIKRLVTFYQTHADPVLGTFSRTTLDLAPAITNTLTESDREFINFILDWVKSPKVIVDSPYEVFVPNILKALKCYDQLFYDRPLAIRFLKEVGMFTPWDNVGLVEDAKKAEEFFWSKQSHESNERMKAYTTAFLSDRNMGAQDRYSSIRHDFGDLAVYTIDDPSAKEIDDGVSIQYVPGDDSAWLHMHIADPTTYIQPTDELAHLTQQKAQTLYLPERHFPMLPEELSSKKFSLGSSAHINKDGSQYALTFSTRIDMKGNLLDYKVRPSLVKNVVKVYYDDLDDMLKPVATITYDPLVDLTKSFSHPSSDAFALKDSQKQTRKSTVPESAKKDLFDIFQMAQKHSINRVANGAINFTKPSPVLEILPEPLDLPRIEFASPNYVSHLPAVRVSLDKSAFSPARKMVAETMIIGGRIASLFAHAHNIPLPFRAQTWNPDASNAQCRLREELLASRDPISGVIGTRDMAKYMSILPPSTVTTQSNQPHVIMGIQDGYTRATSPLRRFMDMVVHWQLKSHLLGEALPFSSSHLQVLSSRIMNREKQLSLLQQRGIQFWVLSLLDRMRVDGFTDRMEWNCIVNMPNRNASTELGGTMDVATGTLLELGIRGRIDRLERNLEVGESCLPNYRTRFCSTLPYNLELHLPSTSIHTSKIVIRPLFEAVRYFQRDFGYLTCKLENRELLEAMSSTGHYTLKIETMSKTYISRRQDGAFSYGSSAKG</sequence>